<sequence length="321" mass="34997">MELLPTAESDLEDEMMGKRWLDAVLGALLLIGVLVAMAQFSAAVGNLRFPTAAKRLVAHRTASKKPVASSRNACVLTLNEDPAETRPMLTEPEKESAGIPGFYECELSLWLGKSTILLVCYVLVMMSRCMMNNGSAGIVGRLWVFRWSPSLPSNASQRPIASQTMPLAVPFRVDLLKDCIFTASVLQLAACAEDEGTRQRMEVAKEFLPALGVRLQAFRSHNVAGTVIEQLLPAGAEFIKVMTIDKTLMNSAPAVAAEHCSTALDCDWRGILAIRWLLLKFPVYIFDPSAIAIMDILDVELREAKAQLSSSSTVQVPPGYA</sequence>
<reference evidence="2 3" key="1">
    <citation type="submission" date="2016-02" db="EMBL/GenBank/DDBJ databases">
        <title>Genome analysis of coral dinoflagellate symbionts highlights evolutionary adaptations to a symbiotic lifestyle.</title>
        <authorList>
            <person name="Aranda M."/>
            <person name="Li Y."/>
            <person name="Liew Y.J."/>
            <person name="Baumgarten S."/>
            <person name="Simakov O."/>
            <person name="Wilson M."/>
            <person name="Piel J."/>
            <person name="Ashoor H."/>
            <person name="Bougouffa S."/>
            <person name="Bajic V.B."/>
            <person name="Ryu T."/>
            <person name="Ravasi T."/>
            <person name="Bayer T."/>
            <person name="Micklem G."/>
            <person name="Kim H."/>
            <person name="Bhak J."/>
            <person name="Lajeunesse T.C."/>
            <person name="Voolstra C.R."/>
        </authorList>
    </citation>
    <scope>NUCLEOTIDE SEQUENCE [LARGE SCALE GENOMIC DNA]</scope>
    <source>
        <strain evidence="2 3">CCMP2467</strain>
    </source>
</reference>
<organism evidence="2 3">
    <name type="scientific">Symbiodinium microadriaticum</name>
    <name type="common">Dinoflagellate</name>
    <name type="synonym">Zooxanthella microadriatica</name>
    <dbReference type="NCBI Taxonomy" id="2951"/>
    <lineage>
        <taxon>Eukaryota</taxon>
        <taxon>Sar</taxon>
        <taxon>Alveolata</taxon>
        <taxon>Dinophyceae</taxon>
        <taxon>Suessiales</taxon>
        <taxon>Symbiodiniaceae</taxon>
        <taxon>Symbiodinium</taxon>
    </lineage>
</organism>
<keyword evidence="3" id="KW-1185">Reference proteome</keyword>
<keyword evidence="1" id="KW-0472">Membrane</keyword>
<dbReference type="EMBL" id="LSRX01000161">
    <property type="protein sequence ID" value="OLQ06378.1"/>
    <property type="molecule type" value="Genomic_DNA"/>
</dbReference>
<keyword evidence="1" id="KW-1133">Transmembrane helix</keyword>
<name>A0A1Q9EG76_SYMMI</name>
<protein>
    <submittedName>
        <fullName evidence="2">Uncharacterized protein</fullName>
    </submittedName>
</protein>
<accession>A0A1Q9EG76</accession>
<keyword evidence="1" id="KW-0812">Transmembrane</keyword>
<feature type="transmembrane region" description="Helical" evidence="1">
    <location>
        <begin position="20"/>
        <end position="40"/>
    </location>
</feature>
<proteinExistence type="predicted"/>
<evidence type="ECO:0000313" key="2">
    <source>
        <dbReference type="EMBL" id="OLQ06378.1"/>
    </source>
</evidence>
<dbReference type="Proteomes" id="UP000186817">
    <property type="component" value="Unassembled WGS sequence"/>
</dbReference>
<feature type="transmembrane region" description="Helical" evidence="1">
    <location>
        <begin position="107"/>
        <end position="124"/>
    </location>
</feature>
<evidence type="ECO:0000313" key="3">
    <source>
        <dbReference type="Proteomes" id="UP000186817"/>
    </source>
</evidence>
<dbReference type="OrthoDB" id="414904at2759"/>
<dbReference type="AlphaFoldDB" id="A0A1Q9EG76"/>
<comment type="caution">
    <text evidence="2">The sequence shown here is derived from an EMBL/GenBank/DDBJ whole genome shotgun (WGS) entry which is preliminary data.</text>
</comment>
<evidence type="ECO:0000256" key="1">
    <source>
        <dbReference type="SAM" id="Phobius"/>
    </source>
</evidence>
<gene>
    <name evidence="2" type="ORF">AK812_SmicGene10315</name>
</gene>